<gene>
    <name evidence="4" type="primary">dinB</name>
    <name evidence="6" type="ORF">FXF65_00260</name>
</gene>
<evidence type="ECO:0000259" key="5">
    <source>
        <dbReference type="PROSITE" id="PS50173"/>
    </source>
</evidence>
<dbReference type="GO" id="GO:0005829">
    <property type="term" value="C:cytosol"/>
    <property type="evidence" value="ECO:0007669"/>
    <property type="project" value="TreeGrafter"/>
</dbReference>
<dbReference type="Pfam" id="PF00817">
    <property type="entry name" value="IMS"/>
    <property type="match status" value="1"/>
</dbReference>
<feature type="domain" description="UmuC" evidence="5">
    <location>
        <begin position="56"/>
        <end position="233"/>
    </location>
</feature>
<keyword evidence="4" id="KW-0515">Mutator protein</keyword>
<dbReference type="OrthoDB" id="9808813at2"/>
<dbReference type="InterPro" id="IPR036775">
    <property type="entry name" value="DNA_pol_Y-fam_lit_finger_sf"/>
</dbReference>
<dbReference type="AlphaFoldDB" id="A0A5D0UM96"/>
<dbReference type="Pfam" id="PF11799">
    <property type="entry name" value="IMS_C"/>
    <property type="match status" value="1"/>
</dbReference>
<evidence type="ECO:0000256" key="4">
    <source>
        <dbReference type="HAMAP-Rule" id="MF_01113"/>
    </source>
</evidence>
<dbReference type="Gene3D" id="3.40.1170.60">
    <property type="match status" value="1"/>
</dbReference>
<dbReference type="GO" id="GO:0042276">
    <property type="term" value="P:error-prone translesion synthesis"/>
    <property type="evidence" value="ECO:0007669"/>
    <property type="project" value="TreeGrafter"/>
</dbReference>
<comment type="caution">
    <text evidence="6">The sequence shown here is derived from an EMBL/GenBank/DDBJ whole genome shotgun (WGS) entry which is preliminary data.</text>
</comment>
<keyword evidence="4 6" id="KW-0548">Nucleotidyltransferase</keyword>
<dbReference type="Proteomes" id="UP000322634">
    <property type="component" value="Unassembled WGS sequence"/>
</dbReference>
<proteinExistence type="inferred from homology"/>
<keyword evidence="4" id="KW-0460">Magnesium</keyword>
<sequence length="390" mass="42349">MPTGPSPTSPSSVDRTSWRRGHLRSLQSHGRRAANDGAAGGRSCWWRNNGGVARWVLHVDLDQFIAAVEVLRRPELSGRPVVVGGDGDPTKRGVVSTASYEARAHGVHSGLPLRTAARRCPEAVFLPVDRDLYEDVSSQVMAALRSLGAVVEVMGWDEAFLAVDGDPEEMAREIRERVRAATGLECTVGIGQNKLQAKLATGFGKPAGIFRLTGETWFEVLGDRPADALWGIGAKTAKRLKGLGIGTVRDLAAADPAALADAIGPTIGPWLVRLAQGRDDSPVSDAPYVPRSRGRETTFQRDLDDWDDVRREVARLARRVARDVTADGRQIARVVVKVRYAPFITQTHGRTLDAPTVDPERIEEAALDVLDAFAGRRPVRLLGVRAEFAR</sequence>
<dbReference type="PANTHER" id="PTHR11076">
    <property type="entry name" value="DNA REPAIR POLYMERASE UMUC / TRANSFERASE FAMILY MEMBER"/>
    <property type="match status" value="1"/>
</dbReference>
<dbReference type="GO" id="GO:0003887">
    <property type="term" value="F:DNA-directed DNA polymerase activity"/>
    <property type="evidence" value="ECO:0007669"/>
    <property type="project" value="UniProtKB-UniRule"/>
</dbReference>
<comment type="catalytic activity">
    <reaction evidence="3 4">
        <text>DNA(n) + a 2'-deoxyribonucleoside 5'-triphosphate = DNA(n+1) + diphosphate</text>
        <dbReference type="Rhea" id="RHEA:22508"/>
        <dbReference type="Rhea" id="RHEA-COMP:17339"/>
        <dbReference type="Rhea" id="RHEA-COMP:17340"/>
        <dbReference type="ChEBI" id="CHEBI:33019"/>
        <dbReference type="ChEBI" id="CHEBI:61560"/>
        <dbReference type="ChEBI" id="CHEBI:173112"/>
        <dbReference type="EC" id="2.7.7.7"/>
    </reaction>
</comment>
<dbReference type="PROSITE" id="PS50173">
    <property type="entry name" value="UMUC"/>
    <property type="match status" value="1"/>
</dbReference>
<dbReference type="CDD" id="cd03586">
    <property type="entry name" value="PolY_Pol_IV_kappa"/>
    <property type="match status" value="1"/>
</dbReference>
<dbReference type="PANTHER" id="PTHR11076:SF33">
    <property type="entry name" value="DNA POLYMERASE KAPPA"/>
    <property type="match status" value="1"/>
</dbReference>
<keyword evidence="4" id="KW-0239">DNA-directed DNA polymerase</keyword>
<organism evidence="6 7">
    <name type="scientific">Actinomadura syzygii</name>
    <dbReference type="NCBI Taxonomy" id="1427538"/>
    <lineage>
        <taxon>Bacteria</taxon>
        <taxon>Bacillati</taxon>
        <taxon>Actinomycetota</taxon>
        <taxon>Actinomycetes</taxon>
        <taxon>Streptosporangiales</taxon>
        <taxon>Thermomonosporaceae</taxon>
        <taxon>Actinomadura</taxon>
    </lineage>
</organism>
<dbReference type="GO" id="GO:0003684">
    <property type="term" value="F:damaged DNA binding"/>
    <property type="evidence" value="ECO:0007669"/>
    <property type="project" value="InterPro"/>
</dbReference>
<dbReference type="GO" id="GO:0009432">
    <property type="term" value="P:SOS response"/>
    <property type="evidence" value="ECO:0007669"/>
    <property type="project" value="TreeGrafter"/>
</dbReference>
<dbReference type="GO" id="GO:0000287">
    <property type="term" value="F:magnesium ion binding"/>
    <property type="evidence" value="ECO:0007669"/>
    <property type="project" value="UniProtKB-UniRule"/>
</dbReference>
<dbReference type="GO" id="GO:0006261">
    <property type="term" value="P:DNA-templated DNA replication"/>
    <property type="evidence" value="ECO:0007669"/>
    <property type="project" value="UniProtKB-UniRule"/>
</dbReference>
<dbReference type="Gene3D" id="3.30.1490.100">
    <property type="entry name" value="DNA polymerase, Y-family, little finger domain"/>
    <property type="match status" value="1"/>
</dbReference>
<evidence type="ECO:0000256" key="1">
    <source>
        <dbReference type="ARBA" id="ARBA00010945"/>
    </source>
</evidence>
<evidence type="ECO:0000313" key="7">
    <source>
        <dbReference type="Proteomes" id="UP000322634"/>
    </source>
</evidence>
<keyword evidence="4" id="KW-0234">DNA repair</keyword>
<comment type="function">
    <text evidence="2 4">Poorly processive, error-prone DNA polymerase involved in untargeted mutagenesis. Copies undamaged DNA at stalled replication forks, which arise in vivo from mismatched or misaligned primer ends. These misaligned primers can be extended by PolIV. Exhibits no 3'-5' exonuclease (proofreading) activity. May be involved in translesional synthesis, in conjunction with the beta clamp from PolIII.</text>
</comment>
<dbReference type="SUPFAM" id="SSF56672">
    <property type="entry name" value="DNA/RNA polymerases"/>
    <property type="match status" value="1"/>
</dbReference>
<feature type="active site" evidence="4">
    <location>
        <position position="158"/>
    </location>
</feature>
<dbReference type="InterPro" id="IPR050116">
    <property type="entry name" value="DNA_polymerase-Y"/>
</dbReference>
<dbReference type="SUPFAM" id="SSF100879">
    <property type="entry name" value="Lesion bypass DNA polymerase (Y-family), little finger domain"/>
    <property type="match status" value="1"/>
</dbReference>
<accession>A0A5D0UM96</accession>
<comment type="cofactor">
    <cofactor evidence="4">
        <name>Mg(2+)</name>
        <dbReference type="ChEBI" id="CHEBI:18420"/>
    </cofactor>
    <text evidence="4">Binds 2 magnesium ions per subunit.</text>
</comment>
<evidence type="ECO:0000256" key="2">
    <source>
        <dbReference type="ARBA" id="ARBA00025589"/>
    </source>
</evidence>
<keyword evidence="4 6" id="KW-0808">Transferase</keyword>
<dbReference type="GO" id="GO:0006281">
    <property type="term" value="P:DNA repair"/>
    <property type="evidence" value="ECO:0007669"/>
    <property type="project" value="UniProtKB-UniRule"/>
</dbReference>
<dbReference type="InterPro" id="IPR001126">
    <property type="entry name" value="UmuC"/>
</dbReference>
<evidence type="ECO:0000313" key="6">
    <source>
        <dbReference type="EMBL" id="TYC18249.1"/>
    </source>
</evidence>
<keyword evidence="4" id="KW-0227">DNA damage</keyword>
<dbReference type="EMBL" id="VSFF01000001">
    <property type="protein sequence ID" value="TYC18249.1"/>
    <property type="molecule type" value="Genomic_DNA"/>
</dbReference>
<dbReference type="InterPro" id="IPR043502">
    <property type="entry name" value="DNA/RNA_pol_sf"/>
</dbReference>
<dbReference type="Gene3D" id="1.10.150.20">
    <property type="entry name" value="5' to 3' exonuclease, C-terminal subdomain"/>
    <property type="match status" value="1"/>
</dbReference>
<keyword evidence="4" id="KW-0238">DNA-binding</keyword>
<keyword evidence="4" id="KW-0963">Cytoplasm</keyword>
<dbReference type="Gene3D" id="3.30.70.270">
    <property type="match status" value="1"/>
</dbReference>
<name>A0A5D0UM96_9ACTN</name>
<keyword evidence="7" id="KW-1185">Reference proteome</keyword>
<keyword evidence="4" id="KW-0479">Metal-binding</keyword>
<comment type="subunit">
    <text evidence="4">Monomer.</text>
</comment>
<dbReference type="NCBIfam" id="NF002883">
    <property type="entry name" value="PRK03352.1"/>
    <property type="match status" value="1"/>
</dbReference>
<feature type="binding site" evidence="4">
    <location>
        <position position="157"/>
    </location>
    <ligand>
        <name>Mg(2+)</name>
        <dbReference type="ChEBI" id="CHEBI:18420"/>
    </ligand>
</feature>
<dbReference type="HAMAP" id="MF_01113">
    <property type="entry name" value="DNApol_IV"/>
    <property type="match status" value="1"/>
</dbReference>
<dbReference type="InterPro" id="IPR017961">
    <property type="entry name" value="DNA_pol_Y-fam_little_finger"/>
</dbReference>
<dbReference type="InterPro" id="IPR022880">
    <property type="entry name" value="DNApol_IV"/>
</dbReference>
<dbReference type="Pfam" id="PF14520">
    <property type="entry name" value="HHH_5"/>
    <property type="match status" value="1"/>
</dbReference>
<dbReference type="EC" id="2.7.7.7" evidence="4"/>
<keyword evidence="4" id="KW-0235">DNA replication</keyword>
<evidence type="ECO:0000256" key="3">
    <source>
        <dbReference type="ARBA" id="ARBA00049244"/>
    </source>
</evidence>
<feature type="site" description="Substrate discrimination" evidence="4">
    <location>
        <position position="65"/>
    </location>
</feature>
<dbReference type="InterPro" id="IPR043128">
    <property type="entry name" value="Rev_trsase/Diguanyl_cyclase"/>
</dbReference>
<comment type="similarity">
    <text evidence="1 4">Belongs to the DNA polymerase type-Y family.</text>
</comment>
<reference evidence="6 7" key="1">
    <citation type="submission" date="2019-08" db="EMBL/GenBank/DDBJ databases">
        <title>Actinomadura sp. nov. CYP1-5 isolated from mountain soil.</title>
        <authorList>
            <person name="Songsumanus A."/>
            <person name="Kuncharoen N."/>
            <person name="Kudo T."/>
            <person name="Yuki M."/>
            <person name="Igarashi Y."/>
            <person name="Tanasupawat S."/>
        </authorList>
    </citation>
    <scope>NUCLEOTIDE SEQUENCE [LARGE SCALE GENOMIC DNA]</scope>
    <source>
        <strain evidence="6 7">GKU157</strain>
    </source>
</reference>
<comment type="subcellular location">
    <subcellularLocation>
        <location evidence="4">Cytoplasm</location>
    </subcellularLocation>
</comment>
<feature type="binding site" evidence="4">
    <location>
        <position position="60"/>
    </location>
    <ligand>
        <name>Mg(2+)</name>
        <dbReference type="ChEBI" id="CHEBI:18420"/>
    </ligand>
</feature>
<protein>
    <recommendedName>
        <fullName evidence="4">DNA polymerase IV</fullName>
        <shortName evidence="4">Pol IV</shortName>
        <ecNumber evidence="4">2.7.7.7</ecNumber>
    </recommendedName>
</protein>